<organism evidence="8 9">
    <name type="scientific">Peptoclostridium litorale DSM 5388</name>
    <dbReference type="NCBI Taxonomy" id="1121324"/>
    <lineage>
        <taxon>Bacteria</taxon>
        <taxon>Bacillati</taxon>
        <taxon>Bacillota</taxon>
        <taxon>Clostridia</taxon>
        <taxon>Peptostreptococcales</taxon>
        <taxon>Peptoclostridiaceae</taxon>
        <taxon>Peptoclostridium</taxon>
    </lineage>
</organism>
<dbReference type="Gene3D" id="3.90.79.10">
    <property type="entry name" value="Nucleoside Triphosphate Pyrophosphohydrolase"/>
    <property type="match status" value="1"/>
</dbReference>
<dbReference type="SUPFAM" id="SSF55811">
    <property type="entry name" value="Nudix"/>
    <property type="match status" value="1"/>
</dbReference>
<name>A0A069RPP9_PEPLI</name>
<dbReference type="InterPro" id="IPR015797">
    <property type="entry name" value="NUDIX_hydrolase-like_dom_sf"/>
</dbReference>
<evidence type="ECO:0000256" key="2">
    <source>
        <dbReference type="ARBA" id="ARBA00001946"/>
    </source>
</evidence>
<feature type="domain" description="Nudix hydrolase" evidence="7">
    <location>
        <begin position="22"/>
        <end position="154"/>
    </location>
</feature>
<dbReference type="RefSeq" id="WP_038262761.1">
    <property type="nucleotide sequence ID" value="NZ_FSRH01000007.1"/>
</dbReference>
<dbReference type="Pfam" id="PF00293">
    <property type="entry name" value="NUDIX"/>
    <property type="match status" value="1"/>
</dbReference>
<evidence type="ECO:0000313" key="8">
    <source>
        <dbReference type="EMBL" id="KDR96127.1"/>
    </source>
</evidence>
<evidence type="ECO:0000256" key="5">
    <source>
        <dbReference type="ARBA" id="ARBA00022842"/>
    </source>
</evidence>
<gene>
    <name evidence="8" type="ORF">CLIT_5c01390</name>
</gene>
<comment type="cofactor">
    <cofactor evidence="1">
        <name>Mn(2+)</name>
        <dbReference type="ChEBI" id="CHEBI:29035"/>
    </cofactor>
</comment>
<evidence type="ECO:0000313" key="9">
    <source>
        <dbReference type="Proteomes" id="UP000027946"/>
    </source>
</evidence>
<protein>
    <recommendedName>
        <fullName evidence="7">Nudix hydrolase domain-containing protein</fullName>
    </recommendedName>
</protein>
<evidence type="ECO:0000259" key="7">
    <source>
        <dbReference type="PROSITE" id="PS51462"/>
    </source>
</evidence>
<evidence type="ECO:0000256" key="6">
    <source>
        <dbReference type="ARBA" id="ARBA00023211"/>
    </source>
</evidence>
<dbReference type="InterPro" id="IPR045121">
    <property type="entry name" value="CoAse"/>
</dbReference>
<sequence>MVKKIKKSFQGFKPYIQGHQNMFKCAVLIPLVEKDGKTHILFEVRSKDLSVQPSEISFPGGGLEPEDNDFLDTAVRETCEELGLSREDIDVISPLNVFITPFNLIIHPFVGTVNYDNIDINRDEVDHVFLVPLDFFIKNNPNMYSAGLDINIPDDFPYHLIPNGKNYKFRKASYDLYFYNYKDYIIWGITAKILKDFLDDFKERYV</sequence>
<reference evidence="8 9" key="1">
    <citation type="submission" date="2014-03" db="EMBL/GenBank/DDBJ databases">
        <title>Genome sequence of Clostridium litorale W6, DSM 5388.</title>
        <authorList>
            <person name="Poehlein A."/>
            <person name="Jagirdar A."/>
            <person name="Khonsari B."/>
            <person name="Chibani C.M."/>
            <person name="Gutierrez Gutierrez D.A."/>
            <person name="Davydova E."/>
            <person name="Alghaithi H.S."/>
            <person name="Nair K.P."/>
            <person name="Dhamotharan K."/>
            <person name="Chandran L."/>
            <person name="G W."/>
            <person name="Daniel R."/>
        </authorList>
    </citation>
    <scope>NUCLEOTIDE SEQUENCE [LARGE SCALE GENOMIC DNA]</scope>
    <source>
        <strain evidence="8 9">W6</strain>
    </source>
</reference>
<accession>A0A069RPP9</accession>
<keyword evidence="5" id="KW-0460">Magnesium</keyword>
<dbReference type="GO" id="GO:0046872">
    <property type="term" value="F:metal ion binding"/>
    <property type="evidence" value="ECO:0007669"/>
    <property type="project" value="UniProtKB-KW"/>
</dbReference>
<evidence type="ECO:0000256" key="4">
    <source>
        <dbReference type="ARBA" id="ARBA00022801"/>
    </source>
</evidence>
<keyword evidence="4" id="KW-0378">Hydrolase</keyword>
<dbReference type="InterPro" id="IPR000086">
    <property type="entry name" value="NUDIX_hydrolase_dom"/>
</dbReference>
<dbReference type="PROSITE" id="PS51462">
    <property type="entry name" value="NUDIX"/>
    <property type="match status" value="1"/>
</dbReference>
<dbReference type="Proteomes" id="UP000027946">
    <property type="component" value="Unassembled WGS sequence"/>
</dbReference>
<dbReference type="STRING" id="1121324.CLIT_5c01390"/>
<keyword evidence="6" id="KW-0464">Manganese</keyword>
<keyword evidence="9" id="KW-1185">Reference proteome</keyword>
<dbReference type="EMBL" id="JJMM01000005">
    <property type="protein sequence ID" value="KDR96127.1"/>
    <property type="molecule type" value="Genomic_DNA"/>
</dbReference>
<dbReference type="OrthoDB" id="9802805at2"/>
<comment type="cofactor">
    <cofactor evidence="2">
        <name>Mg(2+)</name>
        <dbReference type="ChEBI" id="CHEBI:18420"/>
    </cofactor>
</comment>
<dbReference type="GO" id="GO:0010945">
    <property type="term" value="F:coenzyme A diphosphatase activity"/>
    <property type="evidence" value="ECO:0007669"/>
    <property type="project" value="InterPro"/>
</dbReference>
<evidence type="ECO:0000256" key="1">
    <source>
        <dbReference type="ARBA" id="ARBA00001936"/>
    </source>
</evidence>
<keyword evidence="3" id="KW-0479">Metal-binding</keyword>
<comment type="caution">
    <text evidence="8">The sequence shown here is derived from an EMBL/GenBank/DDBJ whole genome shotgun (WGS) entry which is preliminary data.</text>
</comment>
<dbReference type="eggNOG" id="COG0494">
    <property type="taxonomic scope" value="Bacteria"/>
</dbReference>
<dbReference type="AlphaFoldDB" id="A0A069RPP9"/>
<proteinExistence type="predicted"/>
<evidence type="ECO:0000256" key="3">
    <source>
        <dbReference type="ARBA" id="ARBA00022723"/>
    </source>
</evidence>
<dbReference type="CDD" id="cd03426">
    <property type="entry name" value="NUDIX_CoAse_Nudt7"/>
    <property type="match status" value="1"/>
</dbReference>
<dbReference type="PANTHER" id="PTHR12992:SF11">
    <property type="entry name" value="MITOCHONDRIAL COENZYME A DIPHOSPHATASE NUDT8"/>
    <property type="match status" value="1"/>
</dbReference>
<dbReference type="PANTHER" id="PTHR12992">
    <property type="entry name" value="NUDIX HYDROLASE"/>
    <property type="match status" value="1"/>
</dbReference>